<gene>
    <name evidence="2" type="ORF">DB895_01760</name>
</gene>
<feature type="signal peptide" evidence="1">
    <location>
        <begin position="1"/>
        <end position="22"/>
    </location>
</feature>
<evidence type="ECO:0000313" key="3">
    <source>
        <dbReference type="Proteomes" id="UP000245449"/>
    </source>
</evidence>
<accession>A0A2U1JQL2</accession>
<keyword evidence="1" id="KW-0732">Signal</keyword>
<organism evidence="2 3">
    <name type="scientific">Flavobacterium psychrotolerans</name>
    <dbReference type="NCBI Taxonomy" id="2169410"/>
    <lineage>
        <taxon>Bacteria</taxon>
        <taxon>Pseudomonadati</taxon>
        <taxon>Bacteroidota</taxon>
        <taxon>Flavobacteriia</taxon>
        <taxon>Flavobacteriales</taxon>
        <taxon>Flavobacteriaceae</taxon>
        <taxon>Flavobacterium</taxon>
    </lineage>
</organism>
<comment type="caution">
    <text evidence="2">The sequence shown here is derived from an EMBL/GenBank/DDBJ whole genome shotgun (WGS) entry which is preliminary data.</text>
</comment>
<sequence length="156" mass="17889">MKTIQKILSGAFIILFITTTSAQYGNNGYGNRYGGSNRMSQMNSGMNQGSRQETKKEVPIELTVGKIMDNLKTELTLDELQVIAISNIMTESVKTQEVLIKKEGSQEDKLKEIQALSETTDLKIMYLLYKNQKEKYSKLIEERKKRMEMISERRGH</sequence>
<dbReference type="Proteomes" id="UP000245449">
    <property type="component" value="Unassembled WGS sequence"/>
</dbReference>
<name>A0A2U1JQL2_9FLAO</name>
<dbReference type="RefSeq" id="WP_116723613.1">
    <property type="nucleotide sequence ID" value="NZ_QCZI01000001.1"/>
</dbReference>
<evidence type="ECO:0008006" key="4">
    <source>
        <dbReference type="Google" id="ProtNLM"/>
    </source>
</evidence>
<dbReference type="AlphaFoldDB" id="A0A2U1JQL2"/>
<reference evidence="2 3" key="1">
    <citation type="submission" date="2018-04" db="EMBL/GenBank/DDBJ databases">
        <title>Flavobacterium sp. nov., isolated from glacier ice.</title>
        <authorList>
            <person name="Liu Q."/>
            <person name="Xin Y.-H."/>
        </authorList>
    </citation>
    <scope>NUCLEOTIDE SEQUENCE [LARGE SCALE GENOMIC DNA]</scope>
    <source>
        <strain evidence="2 3">RB1R5</strain>
    </source>
</reference>
<proteinExistence type="predicted"/>
<evidence type="ECO:0000256" key="1">
    <source>
        <dbReference type="SAM" id="SignalP"/>
    </source>
</evidence>
<dbReference type="EMBL" id="QCZI01000001">
    <property type="protein sequence ID" value="PWA07467.1"/>
    <property type="molecule type" value="Genomic_DNA"/>
</dbReference>
<evidence type="ECO:0000313" key="2">
    <source>
        <dbReference type="EMBL" id="PWA07467.1"/>
    </source>
</evidence>
<protein>
    <recommendedName>
        <fullName evidence="4">DUF4168 domain-containing protein</fullName>
    </recommendedName>
</protein>
<keyword evidence="3" id="KW-1185">Reference proteome</keyword>
<dbReference type="OrthoDB" id="1360972at2"/>
<feature type="chain" id="PRO_5015514627" description="DUF4168 domain-containing protein" evidence="1">
    <location>
        <begin position="23"/>
        <end position="156"/>
    </location>
</feature>